<feature type="compositionally biased region" description="Low complexity" evidence="2">
    <location>
        <begin position="1"/>
        <end position="17"/>
    </location>
</feature>
<keyword evidence="4" id="KW-0548">Nucleotidyltransferase</keyword>
<reference evidence="4" key="1">
    <citation type="journal article" date="2022" name="Int. J. Mol. Sci.">
        <title>Draft Genome of Tanacetum Coccineum: Genomic Comparison of Closely Related Tanacetum-Family Plants.</title>
        <authorList>
            <person name="Yamashiro T."/>
            <person name="Shiraishi A."/>
            <person name="Nakayama K."/>
            <person name="Satake H."/>
        </authorList>
    </citation>
    <scope>NUCLEOTIDE SEQUENCE</scope>
</reference>
<dbReference type="PANTHER" id="PTHR15503">
    <property type="entry name" value="LDOC1 RELATED"/>
    <property type="match status" value="1"/>
</dbReference>
<feature type="region of interest" description="Disordered" evidence="2">
    <location>
        <begin position="1"/>
        <end position="64"/>
    </location>
</feature>
<dbReference type="PROSITE" id="PS50158">
    <property type="entry name" value="ZF_CCHC"/>
    <property type="match status" value="1"/>
</dbReference>
<feature type="domain" description="CCHC-type" evidence="3">
    <location>
        <begin position="342"/>
        <end position="357"/>
    </location>
</feature>
<keyword evidence="5" id="KW-1185">Reference proteome</keyword>
<dbReference type="InterPro" id="IPR001878">
    <property type="entry name" value="Znf_CCHC"/>
</dbReference>
<organism evidence="4 5">
    <name type="scientific">Tanacetum coccineum</name>
    <dbReference type="NCBI Taxonomy" id="301880"/>
    <lineage>
        <taxon>Eukaryota</taxon>
        <taxon>Viridiplantae</taxon>
        <taxon>Streptophyta</taxon>
        <taxon>Embryophyta</taxon>
        <taxon>Tracheophyta</taxon>
        <taxon>Spermatophyta</taxon>
        <taxon>Magnoliopsida</taxon>
        <taxon>eudicotyledons</taxon>
        <taxon>Gunneridae</taxon>
        <taxon>Pentapetalae</taxon>
        <taxon>asterids</taxon>
        <taxon>campanulids</taxon>
        <taxon>Asterales</taxon>
        <taxon>Asteraceae</taxon>
        <taxon>Asteroideae</taxon>
        <taxon>Anthemideae</taxon>
        <taxon>Anthemidinae</taxon>
        <taxon>Tanacetum</taxon>
    </lineage>
</organism>
<dbReference type="PANTHER" id="PTHR15503:SF45">
    <property type="entry name" value="RNA-DIRECTED DNA POLYMERASE HOMOLOG"/>
    <property type="match status" value="1"/>
</dbReference>
<sequence>MPPRMTTRSAGRPAAASRGGGTGGRAGRGGGRTGGRSGDQGNGRIDGQGGQVGGQGSEVNDGVDGVPDFSTIIAQQLRNLLPTIVAQVGDQGRGQGNGRNQNGDAINDNIRGDVRNVIENNDRRGCTYKEFLACNPKEYDGKGGAVVYTRWIEKMESVQDMSGCGDNQKVKYTAGSFVGKDLTWWNSSNHTLGREVVVVGDGHATYTDRFHELARLVPYLVTTENRRIERYVYGLAPQIRGMVAATEPSTIQKDVQIAGTLTDEALRNGSIKNNPEKRGNRGEPSKYRNGRDDNKRTRTVNAFATTANHIRREYTGHFAKDCRVVPRNVNLINARNPTARACYECGSTDHIKAACPRLNQSQRPGGNHQNQVVAVNRGQGHGNNGNQARGRAFMLGAEEARQDPNIMTGTFTLNNHYATTLFDSGADYSFVFATFTPLLGIEPSDSGFSYEIEIASGQLVEIDKVIKGYKL</sequence>
<feature type="non-terminal residue" evidence="4">
    <location>
        <position position="471"/>
    </location>
</feature>
<evidence type="ECO:0000313" key="4">
    <source>
        <dbReference type="EMBL" id="GJT71539.1"/>
    </source>
</evidence>
<dbReference type="Proteomes" id="UP001151760">
    <property type="component" value="Unassembled WGS sequence"/>
</dbReference>
<feature type="compositionally biased region" description="Gly residues" evidence="2">
    <location>
        <begin position="18"/>
        <end position="56"/>
    </location>
</feature>
<evidence type="ECO:0000256" key="1">
    <source>
        <dbReference type="PROSITE-ProRule" id="PRU00047"/>
    </source>
</evidence>
<dbReference type="Pfam" id="PF08284">
    <property type="entry name" value="RVP_2"/>
    <property type="match status" value="1"/>
</dbReference>
<reference evidence="4" key="2">
    <citation type="submission" date="2022-01" db="EMBL/GenBank/DDBJ databases">
        <authorList>
            <person name="Yamashiro T."/>
            <person name="Shiraishi A."/>
            <person name="Satake H."/>
            <person name="Nakayama K."/>
        </authorList>
    </citation>
    <scope>NUCLEOTIDE SEQUENCE</scope>
</reference>
<evidence type="ECO:0000256" key="2">
    <source>
        <dbReference type="SAM" id="MobiDB-lite"/>
    </source>
</evidence>
<dbReference type="EMBL" id="BQNB010018175">
    <property type="protein sequence ID" value="GJT71539.1"/>
    <property type="molecule type" value="Genomic_DNA"/>
</dbReference>
<keyword evidence="1" id="KW-0479">Metal-binding</keyword>
<accession>A0ABQ5G8Z8</accession>
<feature type="compositionally biased region" description="Basic and acidic residues" evidence="2">
    <location>
        <begin position="274"/>
        <end position="296"/>
    </location>
</feature>
<comment type="caution">
    <text evidence="4">The sequence shown here is derived from an EMBL/GenBank/DDBJ whole genome shotgun (WGS) entry which is preliminary data.</text>
</comment>
<keyword evidence="1" id="KW-0863">Zinc-finger</keyword>
<dbReference type="InterPro" id="IPR032567">
    <property type="entry name" value="RTL1-rel"/>
</dbReference>
<dbReference type="Gene3D" id="4.10.60.10">
    <property type="entry name" value="Zinc finger, CCHC-type"/>
    <property type="match status" value="1"/>
</dbReference>
<protein>
    <submittedName>
        <fullName evidence="4">Reverse transcriptase domain-containing protein</fullName>
    </submittedName>
</protein>
<gene>
    <name evidence="4" type="ORF">Tco_1030825</name>
</gene>
<feature type="region of interest" description="Disordered" evidence="2">
    <location>
        <begin position="266"/>
        <end position="297"/>
    </location>
</feature>
<keyword evidence="4" id="KW-0695">RNA-directed DNA polymerase</keyword>
<keyword evidence="1" id="KW-0862">Zinc</keyword>
<keyword evidence="4" id="KW-0808">Transferase</keyword>
<evidence type="ECO:0000313" key="5">
    <source>
        <dbReference type="Proteomes" id="UP001151760"/>
    </source>
</evidence>
<dbReference type="Pfam" id="PF00098">
    <property type="entry name" value="zf-CCHC"/>
    <property type="match status" value="1"/>
</dbReference>
<proteinExistence type="predicted"/>
<name>A0ABQ5G8Z8_9ASTR</name>
<evidence type="ECO:0000259" key="3">
    <source>
        <dbReference type="PROSITE" id="PS50158"/>
    </source>
</evidence>
<dbReference type="GO" id="GO:0003964">
    <property type="term" value="F:RNA-directed DNA polymerase activity"/>
    <property type="evidence" value="ECO:0007669"/>
    <property type="project" value="UniProtKB-KW"/>
</dbReference>